<gene>
    <name evidence="3" type="ORF">SeMB42_g05343</name>
</gene>
<dbReference type="CDD" id="cd09631">
    <property type="entry name" value="DOMON_DOH"/>
    <property type="match status" value="1"/>
</dbReference>
<name>A0A507CS09_9FUNG</name>
<dbReference type="VEuPathDB" id="FungiDB:SeMB42_g05343"/>
<dbReference type="EMBL" id="QEAN01000251">
    <property type="protein sequence ID" value="TPX41943.1"/>
    <property type="molecule type" value="Genomic_DNA"/>
</dbReference>
<dbReference type="Pfam" id="PF03351">
    <property type="entry name" value="DOMON"/>
    <property type="match status" value="1"/>
</dbReference>
<proteinExistence type="predicted"/>
<dbReference type="STRING" id="286115.A0A507CS09"/>
<dbReference type="SUPFAM" id="SSF49344">
    <property type="entry name" value="CBD9-like"/>
    <property type="match status" value="1"/>
</dbReference>
<keyword evidence="4" id="KW-1185">Reference proteome</keyword>
<evidence type="ECO:0000259" key="2">
    <source>
        <dbReference type="PROSITE" id="PS50836"/>
    </source>
</evidence>
<dbReference type="Gene3D" id="2.60.40.2230">
    <property type="entry name" value="Uncharacterised protein YcnI-like PF07987, DUF1775"/>
    <property type="match status" value="1"/>
</dbReference>
<dbReference type="InterPro" id="IPR045266">
    <property type="entry name" value="DOH_DOMON"/>
</dbReference>
<evidence type="ECO:0000256" key="1">
    <source>
        <dbReference type="SAM" id="SignalP"/>
    </source>
</evidence>
<keyword evidence="1" id="KW-0732">Signal</keyword>
<dbReference type="Proteomes" id="UP000317494">
    <property type="component" value="Unassembled WGS sequence"/>
</dbReference>
<dbReference type="InterPro" id="IPR038507">
    <property type="entry name" value="YcnI-like_sf"/>
</dbReference>
<dbReference type="InterPro" id="IPR012533">
    <property type="entry name" value="YcnI-copper_dom"/>
</dbReference>
<dbReference type="SMART" id="SM00664">
    <property type="entry name" value="DoH"/>
    <property type="match status" value="1"/>
</dbReference>
<dbReference type="InterPro" id="IPR005018">
    <property type="entry name" value="DOMON_domain"/>
</dbReference>
<dbReference type="Pfam" id="PF07987">
    <property type="entry name" value="DUF1775"/>
    <property type="match status" value="1"/>
</dbReference>
<feature type="signal peptide" evidence="1">
    <location>
        <begin position="1"/>
        <end position="20"/>
    </location>
</feature>
<feature type="domain" description="DOMON" evidence="2">
    <location>
        <begin position="482"/>
        <end position="605"/>
    </location>
</feature>
<dbReference type="PROSITE" id="PS50836">
    <property type="entry name" value="DOMON"/>
    <property type="match status" value="1"/>
</dbReference>
<feature type="chain" id="PRO_5021207757" description="DOMON domain-containing protein" evidence="1">
    <location>
        <begin position="21"/>
        <end position="679"/>
    </location>
</feature>
<protein>
    <recommendedName>
        <fullName evidence="2">DOMON domain-containing protein</fullName>
    </recommendedName>
</protein>
<sequence>MQAILTMLLLAAAAVSSVHAHVTANPNVGVPGAYFSTVFRVPHGCGLNGTTGLTVTIADGCTSVKPRPVPGWTITIGRRPLSPPIVAEGQTINTTIDSIAWTALAGPLSVDYYEEFGLTMKLPSANDSTVLYFPTVQACAGGVFNNWTIIPVAGQPAPATPAPSVTLNKNGTLALGPASTSGAGPSRARRGVVVGAAALTVVSLNIFKWRAAYVQYIQPCRHVFIPAWSENGCSFSCFRKVRRRRCLKPRRRTFAQRTPKPNSLRMVCNTLASVISILLLLSCLCTSLLAQDPCITSPTSSPTCSTYQYPNAATDLNTICSVGNAAYYPACAVWSTVQSNTPSAFLTASSLLASACTDPLLNASAACNNYKSMCGAASTVPICRAQVAGLVDSVKTNDLVASQCFEMPMMANCNVCPARDATGIAKCNAWQAYSSLCLEMNMTQCATFQTFCRANNQPVHFCASNATAVAPNPSLGSYCSPGNFFCVNAWYSTDGNVNFQVDANATFSWMALGVGDQMANSDDMIIWRTTAGQVVLSDRYAASSQVQPSYDTQQDLSFLTPSVSLPPFTKDARLVVQFTRKQNTGDSSDKPVTGPGVQSFIWAVGPLDVYLSSTNGSASLQAHTYQGQFKMAVASSFQTLVSGFGKVDGSKTSDGSLLRGNGLGALFGILVVLATAYLL</sequence>
<dbReference type="PANTHER" id="PTHR47797">
    <property type="entry name" value="DEHYDROGENASE, PUTATIVE (AFU_ORTHOLOGUE AFUA_8G05805)-RELATED"/>
    <property type="match status" value="1"/>
</dbReference>
<dbReference type="Gene3D" id="2.60.40.1210">
    <property type="entry name" value="Cellobiose dehydrogenase, cytochrome domain"/>
    <property type="match status" value="1"/>
</dbReference>
<dbReference type="PANTHER" id="PTHR47797:SF3">
    <property type="entry name" value="CYTOCHROME B561 DOMAIN-CONTAINING PROTEIN"/>
    <property type="match status" value="1"/>
</dbReference>
<dbReference type="AlphaFoldDB" id="A0A507CS09"/>
<dbReference type="CDD" id="cd08545">
    <property type="entry name" value="YcnI_like"/>
    <property type="match status" value="1"/>
</dbReference>
<comment type="caution">
    <text evidence="3">The sequence shown here is derived from an EMBL/GenBank/DDBJ whole genome shotgun (WGS) entry which is preliminary data.</text>
</comment>
<evidence type="ECO:0000313" key="3">
    <source>
        <dbReference type="EMBL" id="TPX41943.1"/>
    </source>
</evidence>
<reference evidence="3 4" key="1">
    <citation type="journal article" date="2019" name="Sci. Rep.">
        <title>Comparative genomics of chytrid fungi reveal insights into the obligate biotrophic and pathogenic lifestyle of Synchytrium endobioticum.</title>
        <authorList>
            <person name="van de Vossenberg B.T.L.H."/>
            <person name="Warris S."/>
            <person name="Nguyen H.D.T."/>
            <person name="van Gent-Pelzer M.P.E."/>
            <person name="Joly D.L."/>
            <person name="van de Geest H.C."/>
            <person name="Bonants P.J.M."/>
            <person name="Smith D.S."/>
            <person name="Levesque C.A."/>
            <person name="van der Lee T.A.J."/>
        </authorList>
    </citation>
    <scope>NUCLEOTIDE SEQUENCE [LARGE SCALE GENOMIC DNA]</scope>
    <source>
        <strain evidence="3 4">MB42</strain>
    </source>
</reference>
<accession>A0A507CS09</accession>
<evidence type="ECO:0000313" key="4">
    <source>
        <dbReference type="Proteomes" id="UP000317494"/>
    </source>
</evidence>
<organism evidence="3 4">
    <name type="scientific">Synchytrium endobioticum</name>
    <dbReference type="NCBI Taxonomy" id="286115"/>
    <lineage>
        <taxon>Eukaryota</taxon>
        <taxon>Fungi</taxon>
        <taxon>Fungi incertae sedis</taxon>
        <taxon>Chytridiomycota</taxon>
        <taxon>Chytridiomycota incertae sedis</taxon>
        <taxon>Chytridiomycetes</taxon>
        <taxon>Synchytriales</taxon>
        <taxon>Synchytriaceae</taxon>
        <taxon>Synchytrium</taxon>
    </lineage>
</organism>